<dbReference type="InterPro" id="IPR046341">
    <property type="entry name" value="SET_dom_sf"/>
</dbReference>
<dbReference type="PANTHER" id="PTHR12197:SF282">
    <property type="entry name" value="SET DOMAIN-CONTAINING PROTEIN"/>
    <property type="match status" value="1"/>
</dbReference>
<dbReference type="InterPro" id="IPR002893">
    <property type="entry name" value="Znf_MYND"/>
</dbReference>
<evidence type="ECO:0000259" key="5">
    <source>
        <dbReference type="PROSITE" id="PS50280"/>
    </source>
</evidence>
<dbReference type="InterPro" id="IPR001214">
    <property type="entry name" value="SET_dom"/>
</dbReference>
<keyword evidence="7" id="KW-1185">Reference proteome</keyword>
<evidence type="ECO:0000313" key="7">
    <source>
        <dbReference type="Proteomes" id="UP000187455"/>
    </source>
</evidence>
<proteinExistence type="predicted"/>
<dbReference type="Gene3D" id="1.10.220.160">
    <property type="match status" value="1"/>
</dbReference>
<dbReference type="OrthoDB" id="265717at2759"/>
<feature type="domain" description="SET" evidence="5">
    <location>
        <begin position="32"/>
        <end position="324"/>
    </location>
</feature>
<gene>
    <name evidence="6" type="ORF">AYI68_g6176</name>
</gene>
<dbReference type="AlphaFoldDB" id="A0A1R0GS67"/>
<dbReference type="PROSITE" id="PS50280">
    <property type="entry name" value="SET"/>
    <property type="match status" value="1"/>
</dbReference>
<dbReference type="CDD" id="cd20071">
    <property type="entry name" value="SET_SMYD"/>
    <property type="match status" value="1"/>
</dbReference>
<evidence type="ECO:0000256" key="3">
    <source>
        <dbReference type="ARBA" id="ARBA00022833"/>
    </source>
</evidence>
<feature type="compositionally biased region" description="Polar residues" evidence="4">
    <location>
        <begin position="612"/>
        <end position="628"/>
    </location>
</feature>
<dbReference type="PANTHER" id="PTHR12197">
    <property type="entry name" value="HISTONE-LYSINE N-METHYLTRANSFERASE SMYD"/>
    <property type="match status" value="1"/>
</dbReference>
<dbReference type="Proteomes" id="UP000187455">
    <property type="component" value="Unassembled WGS sequence"/>
</dbReference>
<organism evidence="6 7">
    <name type="scientific">Smittium mucronatum</name>
    <dbReference type="NCBI Taxonomy" id="133383"/>
    <lineage>
        <taxon>Eukaryota</taxon>
        <taxon>Fungi</taxon>
        <taxon>Fungi incertae sedis</taxon>
        <taxon>Zoopagomycota</taxon>
        <taxon>Kickxellomycotina</taxon>
        <taxon>Harpellomycetes</taxon>
        <taxon>Harpellales</taxon>
        <taxon>Legeriomycetaceae</taxon>
        <taxon>Smittium</taxon>
    </lineage>
</organism>
<reference evidence="6 7" key="1">
    <citation type="journal article" date="2016" name="Mol. Biol. Evol.">
        <title>Genome-Wide Survey of Gut Fungi (Harpellales) Reveals the First Horizontally Transferred Ubiquitin Gene from a Mosquito Host.</title>
        <authorList>
            <person name="Wang Y."/>
            <person name="White M.M."/>
            <person name="Kvist S."/>
            <person name="Moncalvo J.M."/>
        </authorList>
    </citation>
    <scope>NUCLEOTIDE SEQUENCE [LARGE SCALE GENOMIC DNA]</scope>
    <source>
        <strain evidence="6 7">ALG-7-W6</strain>
    </source>
</reference>
<keyword evidence="6" id="KW-0808">Transferase</keyword>
<dbReference type="GO" id="GO:0008270">
    <property type="term" value="F:zinc ion binding"/>
    <property type="evidence" value="ECO:0007669"/>
    <property type="project" value="UniProtKB-KW"/>
</dbReference>
<name>A0A1R0GS67_9FUNG</name>
<protein>
    <submittedName>
        <fullName evidence="6">Histone-lysine N-methyltransferase Smyd1</fullName>
    </submittedName>
</protein>
<feature type="region of interest" description="Disordered" evidence="4">
    <location>
        <begin position="591"/>
        <end position="643"/>
    </location>
</feature>
<dbReference type="Gene3D" id="6.10.140.2220">
    <property type="match status" value="1"/>
</dbReference>
<dbReference type="GO" id="GO:0032259">
    <property type="term" value="P:methylation"/>
    <property type="evidence" value="ECO:0007669"/>
    <property type="project" value="UniProtKB-KW"/>
</dbReference>
<evidence type="ECO:0000256" key="4">
    <source>
        <dbReference type="SAM" id="MobiDB-lite"/>
    </source>
</evidence>
<dbReference type="STRING" id="133383.A0A1R0GS67"/>
<evidence type="ECO:0000256" key="1">
    <source>
        <dbReference type="ARBA" id="ARBA00022723"/>
    </source>
</evidence>
<dbReference type="EMBL" id="LSSL01004125">
    <property type="protein sequence ID" value="OLY79747.1"/>
    <property type="molecule type" value="Genomic_DNA"/>
</dbReference>
<accession>A0A1R0GS67</accession>
<evidence type="ECO:0000313" key="6">
    <source>
        <dbReference type="EMBL" id="OLY79747.1"/>
    </source>
</evidence>
<comment type="caution">
    <text evidence="6">The sequence shown here is derived from an EMBL/GenBank/DDBJ whole genome shotgun (WGS) entry which is preliminary data.</text>
</comment>
<dbReference type="InterPro" id="IPR011990">
    <property type="entry name" value="TPR-like_helical_dom_sf"/>
</dbReference>
<dbReference type="Gene3D" id="2.170.270.10">
    <property type="entry name" value="SET domain"/>
    <property type="match status" value="1"/>
</dbReference>
<dbReference type="Pfam" id="PF00856">
    <property type="entry name" value="SET"/>
    <property type="match status" value="1"/>
</dbReference>
<sequence>MACKNATTSEVVSEKSLNKLSLLSESISNQIFPIEFKFSKKRKTHLIAKEDISPGQTVFIEKSSCYTIKSIFLSSRCKNCGSSLENIRIKDILKQRFALATEGKSKLESESSSENEKSCNLGEVEDNEPELEKICITCKVAAYCSEKCRIEDLDVHLLECQIFKNLYDKGIPKGMNATRMRFIIRLLILKKLSQQEEFLVGGEKETPIRFIEYLPTFVEFYVGQWMKMALAESDFLSQFLPKELSFSLVELKNLCCIIAGSGIHFLNSNDWVGNMFLGLFPMSSLYFKQSCYPNCTFYGTKDGRLIFRTLGNISKGEVLSISYTNIYQSRDLRRKDLFFKKNIWCNCSRCKEPINSSKDRFLEGVTCRKCRKGVLVGIEATVIKNKDDSKENSSEDSEDDFEPYPSYKCTLCKRTEDPDYVKDILKISNNLYESSLDHFKDKSYKSSIPKFESIILKYKTSGQLSKYNEYVVNSHINLVYCYQRIGKPILALSNCRSSVALLEESGVFPENWPDLTKLRVTLGKLFIKVADDRFAKLPKSSKEIVKKYYKLATESFKQALSETIVSYGHDHIYANQLRALIEISKSSNPIYNVSNKNDPKDSVKPHKAVSKPNKQASKGYNSKPSGLVNQPPPPSASSNLNKE</sequence>
<dbReference type="InterPro" id="IPR050869">
    <property type="entry name" value="H3K4_H4K5_MeTrfase"/>
</dbReference>
<dbReference type="GO" id="GO:0008168">
    <property type="term" value="F:methyltransferase activity"/>
    <property type="evidence" value="ECO:0007669"/>
    <property type="project" value="UniProtKB-KW"/>
</dbReference>
<keyword evidence="3" id="KW-0862">Zinc</keyword>
<dbReference type="SUPFAM" id="SSF82199">
    <property type="entry name" value="SET domain"/>
    <property type="match status" value="1"/>
</dbReference>
<dbReference type="SUPFAM" id="SSF144232">
    <property type="entry name" value="HIT/MYND zinc finger-like"/>
    <property type="match status" value="1"/>
</dbReference>
<keyword evidence="1" id="KW-0479">Metal-binding</keyword>
<dbReference type="Gene3D" id="1.25.40.10">
    <property type="entry name" value="Tetratricopeptide repeat domain"/>
    <property type="match status" value="1"/>
</dbReference>
<dbReference type="Pfam" id="PF01753">
    <property type="entry name" value="zf-MYND"/>
    <property type="match status" value="1"/>
</dbReference>
<evidence type="ECO:0000256" key="2">
    <source>
        <dbReference type="ARBA" id="ARBA00022771"/>
    </source>
</evidence>
<keyword evidence="2" id="KW-0863">Zinc-finger</keyword>
<keyword evidence="6" id="KW-0489">Methyltransferase</keyword>